<feature type="region of interest" description="Disordered" evidence="1">
    <location>
        <begin position="63"/>
        <end position="85"/>
    </location>
</feature>
<dbReference type="Proteomes" id="UP001596368">
    <property type="component" value="Unassembled WGS sequence"/>
</dbReference>
<evidence type="ECO:0000313" key="5">
    <source>
        <dbReference type="Proteomes" id="UP001596368"/>
    </source>
</evidence>
<keyword evidence="5" id="KW-1185">Reference proteome</keyword>
<name>A0ABD5XKC4_9EURY</name>
<dbReference type="Pfam" id="PF09851">
    <property type="entry name" value="SHOCT"/>
    <property type="match status" value="1"/>
</dbReference>
<keyword evidence="2" id="KW-1133">Transmembrane helix</keyword>
<gene>
    <name evidence="4" type="ORF">ACFQRB_01135</name>
</gene>
<keyword evidence="2" id="KW-0812">Transmembrane</keyword>
<dbReference type="EMBL" id="JBHSZG010000001">
    <property type="protein sequence ID" value="MFC7135592.1"/>
    <property type="molecule type" value="Genomic_DNA"/>
</dbReference>
<reference evidence="4 5" key="1">
    <citation type="journal article" date="2019" name="Int. J. Syst. Evol. Microbiol.">
        <title>The Global Catalogue of Microorganisms (GCM) 10K type strain sequencing project: providing services to taxonomists for standard genome sequencing and annotation.</title>
        <authorList>
            <consortium name="The Broad Institute Genomics Platform"/>
            <consortium name="The Broad Institute Genome Sequencing Center for Infectious Disease"/>
            <person name="Wu L."/>
            <person name="Ma J."/>
        </authorList>
    </citation>
    <scope>NUCLEOTIDE SEQUENCE [LARGE SCALE GENOMIC DNA]</scope>
    <source>
        <strain evidence="4 5">DT92</strain>
    </source>
</reference>
<evidence type="ECO:0000313" key="4">
    <source>
        <dbReference type="EMBL" id="MFC7135592.1"/>
    </source>
</evidence>
<accession>A0ABD5XKC4</accession>
<dbReference type="RefSeq" id="WP_284013069.1">
    <property type="nucleotide sequence ID" value="NZ_CP126156.1"/>
</dbReference>
<evidence type="ECO:0000256" key="2">
    <source>
        <dbReference type="SAM" id="Phobius"/>
    </source>
</evidence>
<comment type="caution">
    <text evidence="4">The sequence shown here is derived from an EMBL/GenBank/DDBJ whole genome shotgun (WGS) entry which is preliminary data.</text>
</comment>
<evidence type="ECO:0000256" key="1">
    <source>
        <dbReference type="SAM" id="MobiDB-lite"/>
    </source>
</evidence>
<proteinExistence type="predicted"/>
<feature type="domain" description="SHOCT" evidence="3">
    <location>
        <begin position="82"/>
        <end position="109"/>
    </location>
</feature>
<dbReference type="GeneID" id="81123166"/>
<sequence length="142" mass="15607">MNERTRDLVDAAPGIIAVATLAIVALTAILGFGSLVPIVAVVGWLLLTPLSAILGEVLVPDETDAQPARQSDPEPARDAATDPVDRLRRRYAAGDIDEEEFERRLDLLLDTEGVDAATARERVRQRDRDADAEREADFEFER</sequence>
<feature type="transmembrane region" description="Helical" evidence="2">
    <location>
        <begin position="38"/>
        <end position="59"/>
    </location>
</feature>
<feature type="region of interest" description="Disordered" evidence="1">
    <location>
        <begin position="119"/>
        <end position="142"/>
    </location>
</feature>
<feature type="compositionally biased region" description="Basic and acidic residues" evidence="1">
    <location>
        <begin position="71"/>
        <end position="85"/>
    </location>
</feature>
<feature type="transmembrane region" description="Helical" evidence="2">
    <location>
        <begin position="12"/>
        <end position="32"/>
    </location>
</feature>
<organism evidence="4 5">
    <name type="scientific">Halobaculum litoreum</name>
    <dbReference type="NCBI Taxonomy" id="3031998"/>
    <lineage>
        <taxon>Archaea</taxon>
        <taxon>Methanobacteriati</taxon>
        <taxon>Methanobacteriota</taxon>
        <taxon>Stenosarchaea group</taxon>
        <taxon>Halobacteria</taxon>
        <taxon>Halobacteriales</taxon>
        <taxon>Haloferacaceae</taxon>
        <taxon>Halobaculum</taxon>
    </lineage>
</organism>
<dbReference type="InterPro" id="IPR018649">
    <property type="entry name" value="SHOCT"/>
</dbReference>
<dbReference type="AlphaFoldDB" id="A0ABD5XKC4"/>
<keyword evidence="2" id="KW-0472">Membrane</keyword>
<protein>
    <submittedName>
        <fullName evidence="4">SHOCT domain-containing protein</fullName>
    </submittedName>
</protein>
<evidence type="ECO:0000259" key="3">
    <source>
        <dbReference type="Pfam" id="PF09851"/>
    </source>
</evidence>